<dbReference type="EMBL" id="CP117167">
    <property type="protein sequence ID" value="WCT14564.1"/>
    <property type="molecule type" value="Genomic_DNA"/>
</dbReference>
<evidence type="ECO:0000313" key="2">
    <source>
        <dbReference type="Proteomes" id="UP001216139"/>
    </source>
</evidence>
<organism evidence="1 2">
    <name type="scientific">Mucilaginibacter jinjuensis</name>
    <dbReference type="NCBI Taxonomy" id="1176721"/>
    <lineage>
        <taxon>Bacteria</taxon>
        <taxon>Pseudomonadati</taxon>
        <taxon>Bacteroidota</taxon>
        <taxon>Sphingobacteriia</taxon>
        <taxon>Sphingobacteriales</taxon>
        <taxon>Sphingobacteriaceae</taxon>
        <taxon>Mucilaginibacter</taxon>
    </lineage>
</organism>
<dbReference type="Proteomes" id="UP001216139">
    <property type="component" value="Chromosome"/>
</dbReference>
<proteinExistence type="predicted"/>
<evidence type="ECO:0008006" key="3">
    <source>
        <dbReference type="Google" id="ProtNLM"/>
    </source>
</evidence>
<gene>
    <name evidence="1" type="ORF">PQO05_11525</name>
</gene>
<reference evidence="1 2" key="1">
    <citation type="submission" date="2023-02" db="EMBL/GenBank/DDBJ databases">
        <title>Genome sequence of Mucilaginibacter jinjuensis strain KACC 16571.</title>
        <authorList>
            <person name="Kim S."/>
            <person name="Heo J."/>
            <person name="Kwon S.-W."/>
        </authorList>
    </citation>
    <scope>NUCLEOTIDE SEQUENCE [LARGE SCALE GENOMIC DNA]</scope>
    <source>
        <strain evidence="1 2">KACC 16571</strain>
    </source>
</reference>
<dbReference type="RefSeq" id="WP_273633061.1">
    <property type="nucleotide sequence ID" value="NZ_CP117167.1"/>
</dbReference>
<keyword evidence="2" id="KW-1185">Reference proteome</keyword>
<sequence>MKKIEILAICTHEGILQTINRLINNNEAWNSTCAASIDEARKICDNSEFDLILIGSGLSAAEEQELESVLAAHKNIPVVKHYGGGSGLLFGEIHHALSNR</sequence>
<evidence type="ECO:0000313" key="1">
    <source>
        <dbReference type="EMBL" id="WCT14564.1"/>
    </source>
</evidence>
<accession>A0ABY7TDG1</accession>
<protein>
    <recommendedName>
        <fullName evidence="3">Response regulator receiver domain-containing protein</fullName>
    </recommendedName>
</protein>
<name>A0ABY7TDG1_9SPHI</name>